<accession>A0A090WXS7</accession>
<sequence length="98" mass="11486">MPEIINKVFAVRDAPDGERYYSPVSMLRIYQTNAIYALIKTDRLMRITENEVLADKDSEPFTEQYVFDRLFDAIFANTQKGKSLDMFDRITQKTTSMF</sequence>
<dbReference type="InterPro" id="IPR032534">
    <property type="entry name" value="EcxA_zinc-bd"/>
</dbReference>
<name>A0A090WXS7_9FLAO</name>
<gene>
    <name evidence="2" type="ORF">JCM19274_2217</name>
</gene>
<feature type="domain" description="EcxA zinc-binding" evidence="1">
    <location>
        <begin position="8"/>
        <end position="80"/>
    </location>
</feature>
<comment type="caution">
    <text evidence="2">The sequence shown here is derived from an EMBL/GenBank/DDBJ whole genome shotgun (WGS) entry which is preliminary data.</text>
</comment>
<reference evidence="2 3" key="1">
    <citation type="journal article" date="2014" name="Genome Announc.">
        <title>Draft Genome Sequences of Marine Flavobacterium Algibacter lectus Strains SS8 and NR4.</title>
        <authorList>
            <person name="Takatani N."/>
            <person name="Nakanishi M."/>
            <person name="Meirelles P."/>
            <person name="Mino S."/>
            <person name="Suda W."/>
            <person name="Oshima K."/>
            <person name="Hattori M."/>
            <person name="Ohkuma M."/>
            <person name="Hosokawa M."/>
            <person name="Miyashita K."/>
            <person name="Thompson F.L."/>
            <person name="Niwa A."/>
            <person name="Sawabe T."/>
            <person name="Sawabe T."/>
        </authorList>
    </citation>
    <scope>NUCLEOTIDE SEQUENCE [LARGE SCALE GENOMIC DNA]</scope>
    <source>
        <strain evidence="3">JCM19274</strain>
    </source>
</reference>
<evidence type="ECO:0000259" key="1">
    <source>
        <dbReference type="Pfam" id="PF16313"/>
    </source>
</evidence>
<dbReference type="EMBL" id="BBNU01000013">
    <property type="protein sequence ID" value="GAL81043.1"/>
    <property type="molecule type" value="Genomic_DNA"/>
</dbReference>
<evidence type="ECO:0000313" key="2">
    <source>
        <dbReference type="EMBL" id="GAL81043.1"/>
    </source>
</evidence>
<proteinExistence type="predicted"/>
<organism evidence="2 3">
    <name type="scientific">Algibacter lectus</name>
    <dbReference type="NCBI Taxonomy" id="221126"/>
    <lineage>
        <taxon>Bacteria</taxon>
        <taxon>Pseudomonadati</taxon>
        <taxon>Bacteroidota</taxon>
        <taxon>Flavobacteriia</taxon>
        <taxon>Flavobacteriales</taxon>
        <taxon>Flavobacteriaceae</taxon>
        <taxon>Algibacter</taxon>
    </lineage>
</organism>
<dbReference type="AlphaFoldDB" id="A0A090WXS7"/>
<dbReference type="Pfam" id="PF16313">
    <property type="entry name" value="DUF4953"/>
    <property type="match status" value="1"/>
</dbReference>
<evidence type="ECO:0000313" key="3">
    <source>
        <dbReference type="Proteomes" id="UP000029643"/>
    </source>
</evidence>
<dbReference type="Proteomes" id="UP000029643">
    <property type="component" value="Unassembled WGS sequence"/>
</dbReference>
<protein>
    <recommendedName>
        <fullName evidence="1">EcxA zinc-binding domain-containing protein</fullName>
    </recommendedName>
</protein>